<dbReference type="CDD" id="cd01671">
    <property type="entry name" value="CARD"/>
    <property type="match status" value="1"/>
</dbReference>
<dbReference type="InterPro" id="IPR001315">
    <property type="entry name" value="CARD"/>
</dbReference>
<dbReference type="AlphaFoldDB" id="A0AA89C168"/>
<dbReference type="GO" id="GO:0002020">
    <property type="term" value="F:protease binding"/>
    <property type="evidence" value="ECO:0007669"/>
    <property type="project" value="InterPro"/>
</dbReference>
<sequence length="412" mass="47605">MAARSEDEDEFTEKIRQLEKEKKRLERLNSERKYKELCKSVTALRESSSSLYSTEPAQYESSAGSSSSPGRDRSRASARFDDMSSDSGISGILNEQRNLLKSLQRRSGESSRDILGGRGQQRESGSDSEEDCAKDTRNLDKVMSKEHKQKLQQNRDTLVENLIPEDIFNDLIANKVLTTPEVGRIKEKNTRESINEELLDNLIRKSDRAFYEFVKSLRKTLQDHLADLIDDMIRDDRTRDDRNRSKRKRKTGELNISLDCEDISPVGRKKRVCTCAEVEEQILVMAKTAYQAIRRRDGTPASFEQFKKELRQTNEVIKESMEIMHTLKILCKHGELDISYGSVRFTLNCSSMRCVQNVWEMYQSGKLLALFQEKFVSRQLLKMCGARTIKLGVRIAEHEYWKCIKELGKLKF</sequence>
<feature type="coiled-coil region" evidence="1">
    <location>
        <begin position="1"/>
        <end position="35"/>
    </location>
</feature>
<dbReference type="EMBL" id="VSWD01000008">
    <property type="protein sequence ID" value="KAK3095163.1"/>
    <property type="molecule type" value="Genomic_DNA"/>
</dbReference>
<evidence type="ECO:0000313" key="5">
    <source>
        <dbReference type="Proteomes" id="UP001186944"/>
    </source>
</evidence>
<protein>
    <recommendedName>
        <fullName evidence="3">CARD domain-containing protein</fullName>
    </recommendedName>
</protein>
<name>A0AA89C168_PINIB</name>
<gene>
    <name evidence="4" type="ORF">FSP39_010920</name>
</gene>
<evidence type="ECO:0000256" key="1">
    <source>
        <dbReference type="SAM" id="Coils"/>
    </source>
</evidence>
<dbReference type="GO" id="GO:0042981">
    <property type="term" value="P:regulation of apoptotic process"/>
    <property type="evidence" value="ECO:0007669"/>
    <property type="project" value="InterPro"/>
</dbReference>
<dbReference type="Gene3D" id="1.10.533.10">
    <property type="entry name" value="Death Domain, Fas"/>
    <property type="match status" value="1"/>
</dbReference>
<dbReference type="Proteomes" id="UP001186944">
    <property type="component" value="Unassembled WGS sequence"/>
</dbReference>
<dbReference type="PANTHER" id="PTHR15034:SF5">
    <property type="entry name" value="DEATH DOMAIN-CONTAINING PROTEIN CRADD"/>
    <property type="match status" value="1"/>
</dbReference>
<feature type="compositionally biased region" description="Basic and acidic residues" evidence="2">
    <location>
        <begin position="120"/>
        <end position="133"/>
    </location>
</feature>
<feature type="compositionally biased region" description="Basic and acidic residues" evidence="2">
    <location>
        <begin position="70"/>
        <end position="82"/>
    </location>
</feature>
<dbReference type="Pfam" id="PF00619">
    <property type="entry name" value="CARD"/>
    <property type="match status" value="1"/>
</dbReference>
<dbReference type="SMART" id="SM00114">
    <property type="entry name" value="CARD"/>
    <property type="match status" value="1"/>
</dbReference>
<evidence type="ECO:0000256" key="2">
    <source>
        <dbReference type="SAM" id="MobiDB-lite"/>
    </source>
</evidence>
<accession>A0AA89C168</accession>
<feature type="compositionally biased region" description="Polar residues" evidence="2">
    <location>
        <begin position="45"/>
        <end position="60"/>
    </location>
</feature>
<dbReference type="SUPFAM" id="SSF47986">
    <property type="entry name" value="DEATH domain"/>
    <property type="match status" value="1"/>
</dbReference>
<organism evidence="4 5">
    <name type="scientific">Pinctada imbricata</name>
    <name type="common">Atlantic pearl-oyster</name>
    <name type="synonym">Pinctada martensii</name>
    <dbReference type="NCBI Taxonomy" id="66713"/>
    <lineage>
        <taxon>Eukaryota</taxon>
        <taxon>Metazoa</taxon>
        <taxon>Spiralia</taxon>
        <taxon>Lophotrochozoa</taxon>
        <taxon>Mollusca</taxon>
        <taxon>Bivalvia</taxon>
        <taxon>Autobranchia</taxon>
        <taxon>Pteriomorphia</taxon>
        <taxon>Pterioida</taxon>
        <taxon>Pterioidea</taxon>
        <taxon>Pteriidae</taxon>
        <taxon>Pinctada</taxon>
    </lineage>
</organism>
<dbReference type="PROSITE" id="PS50209">
    <property type="entry name" value="CARD"/>
    <property type="match status" value="1"/>
</dbReference>
<dbReference type="GO" id="GO:0070513">
    <property type="term" value="F:death domain binding"/>
    <property type="evidence" value="ECO:0007669"/>
    <property type="project" value="InterPro"/>
</dbReference>
<feature type="region of interest" description="Disordered" evidence="2">
    <location>
        <begin position="43"/>
        <end position="133"/>
    </location>
</feature>
<keyword evidence="5" id="KW-1185">Reference proteome</keyword>
<evidence type="ECO:0000313" key="4">
    <source>
        <dbReference type="EMBL" id="KAK3095163.1"/>
    </source>
</evidence>
<feature type="domain" description="CARD" evidence="3">
    <location>
        <begin position="143"/>
        <end position="232"/>
    </location>
</feature>
<reference evidence="4" key="1">
    <citation type="submission" date="2019-08" db="EMBL/GenBank/DDBJ databases">
        <title>The improved chromosome-level genome for the pearl oyster Pinctada fucata martensii using PacBio sequencing and Hi-C.</title>
        <authorList>
            <person name="Zheng Z."/>
        </authorList>
    </citation>
    <scope>NUCLEOTIDE SEQUENCE</scope>
    <source>
        <strain evidence="4">ZZ-2019</strain>
        <tissue evidence="4">Adductor muscle</tissue>
    </source>
</reference>
<evidence type="ECO:0000259" key="3">
    <source>
        <dbReference type="PROSITE" id="PS50209"/>
    </source>
</evidence>
<dbReference type="PANTHER" id="PTHR15034">
    <property type="entry name" value="DEATH DOMAIN-CONTAINING PROTEIN CRADD"/>
    <property type="match status" value="1"/>
</dbReference>
<comment type="caution">
    <text evidence="4">The sequence shown here is derived from an EMBL/GenBank/DDBJ whole genome shotgun (WGS) entry which is preliminary data.</text>
</comment>
<proteinExistence type="predicted"/>
<keyword evidence="1" id="KW-0175">Coiled coil</keyword>
<dbReference type="InterPro" id="IPR011029">
    <property type="entry name" value="DEATH-like_dom_sf"/>
</dbReference>
<dbReference type="InterPro" id="IPR037939">
    <property type="entry name" value="CRADD"/>
</dbReference>